<dbReference type="EMBL" id="DF967975">
    <property type="protein sequence ID" value="GAP19377.1"/>
    <property type="molecule type" value="Genomic_DNA"/>
</dbReference>
<dbReference type="SMART" id="SM00028">
    <property type="entry name" value="TPR"/>
    <property type="match status" value="8"/>
</dbReference>
<protein>
    <submittedName>
        <fullName evidence="4">Protein containing tetratricopeptide repeat</fullName>
    </submittedName>
</protein>
<dbReference type="PANTHER" id="PTHR45586">
    <property type="entry name" value="TPR REPEAT-CONTAINING PROTEIN PA4667"/>
    <property type="match status" value="1"/>
</dbReference>
<organism evidence="4">
    <name type="scientific">Levilinea saccharolytica</name>
    <dbReference type="NCBI Taxonomy" id="229921"/>
    <lineage>
        <taxon>Bacteria</taxon>
        <taxon>Bacillati</taxon>
        <taxon>Chloroflexota</taxon>
        <taxon>Anaerolineae</taxon>
        <taxon>Anaerolineales</taxon>
        <taxon>Anaerolineaceae</taxon>
        <taxon>Levilinea</taxon>
    </lineage>
</organism>
<evidence type="ECO:0000256" key="1">
    <source>
        <dbReference type="ARBA" id="ARBA00022737"/>
    </source>
</evidence>
<sequence length="774" mass="86827">MSGNQKTFERAMNLGHSAAWDQNWEQAAGFYRQALEEFPEHPMALTSLALALFEEQLFDESLKLYLQASQIIPEDPIPVEKIARICERQGRLNDAVQACLKAAELHLKGRNVEKAVENWVRAISLQPEHQMARTRLAMVYERIGRKADAVTEYLATASLMQSAGEVGKALQVVEYALQIQPDSADAKQALVMLKANQRLPKPPRPRGGTGPVRMAEVRQLSVPEDSGKPQVDPLTEARQDALVDLAGLLFEQAEEADAAELQPRRGINALSRGTGGLSLGQNERMRILMHLGQAIESQTQGDDNQAAEELERATDIGMSHPAAYFDLGLLRLERQGQRAMRYLQKAVRSPKFALASYLLMAQAYEKELDWSQAAQCYLQALRLADIQTVPEAQAEELRQLYEPIIDELGRESDTAALQKLCETVRQQLLRSDYRQYLQNARQQLVAQNGDSLPLPLAEMLLQTNSSQIVDSLSEVRRLTQQKLYRSAMEEAFRAIEVAPTYLPLHTQIGDILLREGLVEQAVQKFLLVAEVYNYRGEVPQAVGLLQRVIQMAPMDMSVRNRLIDLLVAQGRIDDAIHQYMDLASLYYHLTELDMARQTYATALRVAQQHSVDRSLSVQLLYRIADIDLQHLDMRQAVRVFEQIRTLEPEDEKARVQLVNMNFRLGQEANALSEVDGFVALLEHTGKRKQSIDFVKAVINEHPNRPELIKRLADLYARNGQTAEAIAELDGLADLLLTAGNVQGAAAMLKTIINLRPPNAADYEAALRKLQSGKL</sequence>
<dbReference type="EMBL" id="LGCM01000026">
    <property type="protein sequence ID" value="KPL85668.1"/>
    <property type="molecule type" value="Genomic_DNA"/>
</dbReference>
<reference evidence="5 6" key="2">
    <citation type="submission" date="2015-07" db="EMBL/GenBank/DDBJ databases">
        <title>Genome sequence of Levilinea saccharolytica DSM 16555.</title>
        <authorList>
            <person name="Hemp J."/>
            <person name="Ward L.M."/>
            <person name="Pace L.A."/>
            <person name="Fischer W.W."/>
        </authorList>
    </citation>
    <scope>NUCLEOTIDE SEQUENCE [LARGE SCALE GENOMIC DNA]</scope>
    <source>
        <strain evidence="5 6">KIBI-1</strain>
    </source>
</reference>
<reference evidence="4" key="1">
    <citation type="journal article" date="2015" name="Genome Announc.">
        <title>Draft Genome Sequences of Anaerolinea thermolimosa IMO-1, Bellilinea caldifistulae GOMI-1, Leptolinea tardivitalis YMTK-2, Levilinea saccharolytica KIBI-1, Longilinea arvoryzae KOME-1, Previously Described as Members of the Class Anaerolineae (Chloroflexi).</title>
        <authorList>
            <person name="Matsuura N."/>
            <person name="Tourlousse M.D."/>
            <person name="Ohashi A."/>
            <person name="Hugenholtz P."/>
            <person name="Sekiguchi Y."/>
        </authorList>
    </citation>
    <scope>NUCLEOTIDE SEQUENCE</scope>
    <source>
        <strain evidence="4">KIBI-1</strain>
    </source>
</reference>
<name>A0A0M8JPX0_9CHLR</name>
<feature type="repeat" description="TPR" evidence="3">
    <location>
        <begin position="96"/>
        <end position="129"/>
    </location>
</feature>
<dbReference type="AlphaFoldDB" id="A0A0M8JPX0"/>
<dbReference type="OrthoDB" id="2082605at2"/>
<proteinExistence type="predicted"/>
<dbReference type="PANTHER" id="PTHR45586:SF1">
    <property type="entry name" value="LIPOPOLYSACCHARIDE ASSEMBLY PROTEIN B"/>
    <property type="match status" value="1"/>
</dbReference>
<keyword evidence="2 3" id="KW-0802">TPR repeat</keyword>
<evidence type="ECO:0000313" key="4">
    <source>
        <dbReference type="EMBL" id="GAP19377.1"/>
    </source>
</evidence>
<evidence type="ECO:0000313" key="5">
    <source>
        <dbReference type="EMBL" id="KPL85668.1"/>
    </source>
</evidence>
<dbReference type="PROSITE" id="PS50005">
    <property type="entry name" value="TPR"/>
    <property type="match status" value="1"/>
</dbReference>
<dbReference type="InterPro" id="IPR019734">
    <property type="entry name" value="TPR_rpt"/>
</dbReference>
<dbReference type="Proteomes" id="UP000050501">
    <property type="component" value="Unassembled WGS sequence"/>
</dbReference>
<dbReference type="InterPro" id="IPR051012">
    <property type="entry name" value="CellSynth/LPSAsmb/PSIAsmb"/>
</dbReference>
<keyword evidence="1" id="KW-0677">Repeat</keyword>
<dbReference type="RefSeq" id="WP_062419660.1">
    <property type="nucleotide sequence ID" value="NZ_BBXZ01000175.1"/>
</dbReference>
<evidence type="ECO:0000256" key="3">
    <source>
        <dbReference type="PROSITE-ProRule" id="PRU00339"/>
    </source>
</evidence>
<evidence type="ECO:0000313" key="6">
    <source>
        <dbReference type="Proteomes" id="UP000050501"/>
    </source>
</evidence>
<gene>
    <name evidence="5" type="ORF">ADN01_05980</name>
    <name evidence="4" type="ORF">LSAC_03279</name>
</gene>
<evidence type="ECO:0000256" key="2">
    <source>
        <dbReference type="ARBA" id="ARBA00022803"/>
    </source>
</evidence>
<keyword evidence="6" id="KW-1185">Reference proteome</keyword>
<dbReference type="SUPFAM" id="SSF48452">
    <property type="entry name" value="TPR-like"/>
    <property type="match status" value="2"/>
</dbReference>
<accession>A0A0M8JPX0</accession>
<dbReference type="STRING" id="229921.ADN01_05980"/>
<dbReference type="InterPro" id="IPR011990">
    <property type="entry name" value="TPR-like_helical_dom_sf"/>
</dbReference>
<dbReference type="Gene3D" id="1.25.40.10">
    <property type="entry name" value="Tetratricopeptide repeat domain"/>
    <property type="match status" value="5"/>
</dbReference>
<dbReference type="Pfam" id="PF13432">
    <property type="entry name" value="TPR_16"/>
    <property type="match status" value="3"/>
</dbReference>
<dbReference type="Pfam" id="PF13176">
    <property type="entry name" value="TPR_7"/>
    <property type="match status" value="1"/>
</dbReference>